<gene>
    <name evidence="8" type="ORF">TrLO_g814</name>
</gene>
<feature type="transmembrane region" description="Helical" evidence="7">
    <location>
        <begin position="293"/>
        <end position="313"/>
    </location>
</feature>
<evidence type="ECO:0000256" key="1">
    <source>
        <dbReference type="ARBA" id="ARBA00004141"/>
    </source>
</evidence>
<reference evidence="9" key="1">
    <citation type="journal article" date="2023" name="Commun. Biol.">
        <title>Genome analysis of Parmales, the sister group of diatoms, reveals the evolutionary specialization of diatoms from phago-mixotrophs to photoautotrophs.</title>
        <authorList>
            <person name="Ban H."/>
            <person name="Sato S."/>
            <person name="Yoshikawa S."/>
            <person name="Yamada K."/>
            <person name="Nakamura Y."/>
            <person name="Ichinomiya M."/>
            <person name="Sato N."/>
            <person name="Blanc-Mathieu R."/>
            <person name="Endo H."/>
            <person name="Kuwata A."/>
            <person name="Ogata H."/>
        </authorList>
    </citation>
    <scope>NUCLEOTIDE SEQUENCE [LARGE SCALE GENOMIC DNA]</scope>
    <source>
        <strain evidence="9">NIES 3700</strain>
    </source>
</reference>
<evidence type="ECO:0000256" key="7">
    <source>
        <dbReference type="SAM" id="Phobius"/>
    </source>
</evidence>
<dbReference type="AlphaFoldDB" id="A0A9W7AVZ1"/>
<evidence type="ECO:0000313" key="8">
    <source>
        <dbReference type="EMBL" id="GMH75399.1"/>
    </source>
</evidence>
<feature type="transmembrane region" description="Helical" evidence="7">
    <location>
        <begin position="428"/>
        <end position="449"/>
    </location>
</feature>
<evidence type="ECO:0000256" key="4">
    <source>
        <dbReference type="ARBA" id="ARBA00022989"/>
    </source>
</evidence>
<evidence type="ECO:0000256" key="6">
    <source>
        <dbReference type="SAM" id="MobiDB-lite"/>
    </source>
</evidence>
<dbReference type="PANTHER" id="PTHR11706">
    <property type="entry name" value="SOLUTE CARRIER PROTEIN FAMILY 11 MEMBER"/>
    <property type="match status" value="1"/>
</dbReference>
<dbReference type="InterPro" id="IPR001046">
    <property type="entry name" value="NRAMP_fam"/>
</dbReference>
<keyword evidence="9" id="KW-1185">Reference proteome</keyword>
<comment type="subcellular location">
    <subcellularLocation>
        <location evidence="1">Membrane</location>
        <topology evidence="1">Multi-pass membrane protein</topology>
    </subcellularLocation>
</comment>
<feature type="transmembrane region" description="Helical" evidence="7">
    <location>
        <begin position="51"/>
        <end position="71"/>
    </location>
</feature>
<organism evidence="8 9">
    <name type="scientific">Triparma laevis f. longispina</name>
    <dbReference type="NCBI Taxonomy" id="1714387"/>
    <lineage>
        <taxon>Eukaryota</taxon>
        <taxon>Sar</taxon>
        <taxon>Stramenopiles</taxon>
        <taxon>Ochrophyta</taxon>
        <taxon>Bolidophyceae</taxon>
        <taxon>Parmales</taxon>
        <taxon>Triparmaceae</taxon>
        <taxon>Triparma</taxon>
    </lineage>
</organism>
<feature type="transmembrane region" description="Helical" evidence="7">
    <location>
        <begin position="522"/>
        <end position="543"/>
    </location>
</feature>
<dbReference type="Proteomes" id="UP001165122">
    <property type="component" value="Unassembled WGS sequence"/>
</dbReference>
<name>A0A9W7AVZ1_9STRA</name>
<feature type="transmembrane region" description="Helical" evidence="7">
    <location>
        <begin position="341"/>
        <end position="366"/>
    </location>
</feature>
<keyword evidence="5 7" id="KW-0472">Membrane</keyword>
<dbReference type="GO" id="GO:0005886">
    <property type="term" value="C:plasma membrane"/>
    <property type="evidence" value="ECO:0007669"/>
    <property type="project" value="TreeGrafter"/>
</dbReference>
<feature type="transmembrane region" description="Helical" evidence="7">
    <location>
        <begin position="455"/>
        <end position="477"/>
    </location>
</feature>
<dbReference type="OrthoDB" id="427182at2759"/>
<evidence type="ECO:0000256" key="3">
    <source>
        <dbReference type="ARBA" id="ARBA00022692"/>
    </source>
</evidence>
<keyword evidence="3 7" id="KW-0812">Transmembrane</keyword>
<dbReference type="GO" id="GO:0005384">
    <property type="term" value="F:manganese ion transmembrane transporter activity"/>
    <property type="evidence" value="ECO:0007669"/>
    <property type="project" value="TreeGrafter"/>
</dbReference>
<keyword evidence="2" id="KW-0813">Transport</keyword>
<dbReference type="Pfam" id="PF01566">
    <property type="entry name" value="Nramp"/>
    <property type="match status" value="1"/>
</dbReference>
<feature type="transmembrane region" description="Helical" evidence="7">
    <location>
        <begin position="188"/>
        <end position="208"/>
    </location>
</feature>
<keyword evidence="4 7" id="KW-1133">Transmembrane helix</keyword>
<feature type="transmembrane region" description="Helical" evidence="7">
    <location>
        <begin position="489"/>
        <end position="510"/>
    </location>
</feature>
<feature type="transmembrane region" description="Helical" evidence="7">
    <location>
        <begin position="150"/>
        <end position="176"/>
    </location>
</feature>
<accession>A0A9W7AVZ1</accession>
<dbReference type="PANTHER" id="PTHR11706:SF33">
    <property type="entry name" value="NATURAL RESISTANCE-ASSOCIATED MACROPHAGE PROTEIN 2"/>
    <property type="match status" value="1"/>
</dbReference>
<dbReference type="EMBL" id="BRXW01000723">
    <property type="protein sequence ID" value="GMH75399.1"/>
    <property type="molecule type" value="Genomic_DNA"/>
</dbReference>
<evidence type="ECO:0000256" key="2">
    <source>
        <dbReference type="ARBA" id="ARBA00022448"/>
    </source>
</evidence>
<sequence length="558" mass="58969">MPSKSTHTHPTEDSSSLLTTPSSSYNMPSSSSSSSSSPTPLHPFLAQVISLLYWAMLAASTIGPGTITLMAKGGADYQLTLTWTVPLASITAYVVYEAVARMQIEAGKSLGGALFQHYFPKNAATEASSNQQTSKSTLNKIVAAVPHTPVISYALSFLVLISMTLLECAQIAGLWASVDYYYDGPEPIYSVARMLVTLALCLFVAFILFRGDIDNISKALGMVVIVMVITFSISAFQIGFDTTDLFSGFVPSLPEDSATVALGMIATTCLPINVFLTSSLANGLTISETRKGIGFATIITAILSLLIIIVGTGDELEDGEEFNLNNLARTLKDSAGQTSEVLFLFGLAAASLSSGLTVAMGCALACQSLFSGLDTVGTEARQRTESESSNVEASVTTRLSQRDETNNTDDDMLIDLLPKKEPWAAGGWRFRGIIILQLLVSFCVVTSGLDTIGVIVLSQVFGGVLLPTLCFCLLICMNDEEVGTSQSNLQNALLVGATTVLTGLAVYSVAPLITGGLCQGDSLTVVSGISGFLTFVAACKVAWGKKPFTMRDDDSAHV</sequence>
<proteinExistence type="predicted"/>
<feature type="compositionally biased region" description="Low complexity" evidence="6">
    <location>
        <begin position="14"/>
        <end position="39"/>
    </location>
</feature>
<feature type="region of interest" description="Disordered" evidence="6">
    <location>
        <begin position="1"/>
        <end position="39"/>
    </location>
</feature>
<dbReference type="GO" id="GO:0034755">
    <property type="term" value="P:iron ion transmembrane transport"/>
    <property type="evidence" value="ECO:0007669"/>
    <property type="project" value="TreeGrafter"/>
</dbReference>
<feature type="transmembrane region" description="Helical" evidence="7">
    <location>
        <begin position="220"/>
        <end position="240"/>
    </location>
</feature>
<feature type="transmembrane region" description="Helical" evidence="7">
    <location>
        <begin position="77"/>
        <end position="96"/>
    </location>
</feature>
<protein>
    <submittedName>
        <fullName evidence="8">Uncharacterized protein</fullName>
    </submittedName>
</protein>
<evidence type="ECO:0000256" key="5">
    <source>
        <dbReference type="ARBA" id="ARBA00023136"/>
    </source>
</evidence>
<evidence type="ECO:0000313" key="9">
    <source>
        <dbReference type="Proteomes" id="UP001165122"/>
    </source>
</evidence>
<feature type="region of interest" description="Disordered" evidence="6">
    <location>
        <begin position="380"/>
        <end position="404"/>
    </location>
</feature>
<comment type="caution">
    <text evidence="8">The sequence shown here is derived from an EMBL/GenBank/DDBJ whole genome shotgun (WGS) entry which is preliminary data.</text>
</comment>
<feature type="transmembrane region" description="Helical" evidence="7">
    <location>
        <begin position="260"/>
        <end position="281"/>
    </location>
</feature>
<dbReference type="GO" id="GO:0015086">
    <property type="term" value="F:cadmium ion transmembrane transporter activity"/>
    <property type="evidence" value="ECO:0007669"/>
    <property type="project" value="TreeGrafter"/>
</dbReference>
<feature type="compositionally biased region" description="Polar residues" evidence="6">
    <location>
        <begin position="387"/>
        <end position="399"/>
    </location>
</feature>